<proteinExistence type="predicted"/>
<feature type="domain" description="Glycosyl transferase family 1" evidence="2">
    <location>
        <begin position="204"/>
        <end position="376"/>
    </location>
</feature>
<keyword evidence="1 3" id="KW-0808">Transferase</keyword>
<dbReference type="Gene3D" id="3.40.50.2000">
    <property type="entry name" value="Glycogen Phosphorylase B"/>
    <property type="match status" value="2"/>
</dbReference>
<gene>
    <name evidence="3" type="ORF">L0U88_09145</name>
</gene>
<dbReference type="EC" id="2.4.-.-" evidence="3"/>
<protein>
    <submittedName>
        <fullName evidence="3">Glycosyltransferase</fullName>
        <ecNumber evidence="3">2.4.-.-</ecNumber>
    </submittedName>
</protein>
<reference evidence="3 4" key="1">
    <citation type="submission" date="2022-01" db="EMBL/GenBank/DDBJ databases">
        <title>Flavihumibacter sp. nov., isolated from sediment of a river.</title>
        <authorList>
            <person name="Liu H."/>
        </authorList>
    </citation>
    <scope>NUCLEOTIDE SEQUENCE [LARGE SCALE GENOMIC DNA]</scope>
    <source>
        <strain evidence="3 4">RY-1</strain>
    </source>
</reference>
<keyword evidence="3" id="KW-0328">Glycosyltransferase</keyword>
<evidence type="ECO:0000259" key="2">
    <source>
        <dbReference type="Pfam" id="PF00534"/>
    </source>
</evidence>
<name>A0ABS9BIZ1_9BACT</name>
<evidence type="ECO:0000256" key="1">
    <source>
        <dbReference type="ARBA" id="ARBA00022679"/>
    </source>
</evidence>
<evidence type="ECO:0000313" key="4">
    <source>
        <dbReference type="Proteomes" id="UP001200145"/>
    </source>
</evidence>
<dbReference type="RefSeq" id="WP_234865742.1">
    <property type="nucleotide sequence ID" value="NZ_JAKEVY010000002.1"/>
</dbReference>
<dbReference type="Proteomes" id="UP001200145">
    <property type="component" value="Unassembled WGS sequence"/>
</dbReference>
<comment type="caution">
    <text evidence="3">The sequence shown here is derived from an EMBL/GenBank/DDBJ whole genome shotgun (WGS) entry which is preliminary data.</text>
</comment>
<dbReference type="SUPFAM" id="SSF53756">
    <property type="entry name" value="UDP-Glycosyltransferase/glycogen phosphorylase"/>
    <property type="match status" value="1"/>
</dbReference>
<evidence type="ECO:0000313" key="3">
    <source>
        <dbReference type="EMBL" id="MCF1714789.1"/>
    </source>
</evidence>
<dbReference type="Pfam" id="PF00534">
    <property type="entry name" value="Glycos_transf_1"/>
    <property type="match status" value="1"/>
</dbReference>
<accession>A0ABS9BIZ1</accession>
<keyword evidence="4" id="KW-1185">Reference proteome</keyword>
<dbReference type="InterPro" id="IPR001296">
    <property type="entry name" value="Glyco_trans_1"/>
</dbReference>
<dbReference type="PANTHER" id="PTHR46401:SF2">
    <property type="entry name" value="GLYCOSYLTRANSFERASE WBBK-RELATED"/>
    <property type="match status" value="1"/>
</dbReference>
<dbReference type="PANTHER" id="PTHR46401">
    <property type="entry name" value="GLYCOSYLTRANSFERASE WBBK-RELATED"/>
    <property type="match status" value="1"/>
</dbReference>
<dbReference type="EMBL" id="JAKEVY010000002">
    <property type="protein sequence ID" value="MCF1714789.1"/>
    <property type="molecule type" value="Genomic_DNA"/>
</dbReference>
<sequence>MGAEFKNDKLNVCFVGTSGFPFGLAQVERQKLISKGLLQAGASVLIINRYGQQPEGIRIDLLHEPSFEGIPFVYASGNPYRPASFWRRNWGKLKGMFNEFFLVRKEKRKEGKTVLLVSTLEFYNIVFYKMVSVLLRVPMVIDNVEFFSAMNIPKSKFVKWDNHWYDHLASKLADKVVVISHFLKDMAARQKKAEAIIQIPSIVEFEKFQTKEVAKEPFFLYCGHAGYFEVIAFILNAYERLPGYPYALYLVSNGAAWEMDRLKKRISESPRADSIKLFSRLPMQELIDLYMTSKALLIPLRPTPQDQARFPHKIGEYTAARKPILSTKIGEVDKFFKDGDTALLADLYDETAFAEKMKLVMEQPELAEQIGLNGYNLGLQHFDHKALGRKLKTFLSE</sequence>
<organism evidence="3 4">
    <name type="scientific">Flavihumibacter fluminis</name>
    <dbReference type="NCBI Taxonomy" id="2909236"/>
    <lineage>
        <taxon>Bacteria</taxon>
        <taxon>Pseudomonadati</taxon>
        <taxon>Bacteroidota</taxon>
        <taxon>Chitinophagia</taxon>
        <taxon>Chitinophagales</taxon>
        <taxon>Chitinophagaceae</taxon>
        <taxon>Flavihumibacter</taxon>
    </lineage>
</organism>
<dbReference type="GO" id="GO:0016757">
    <property type="term" value="F:glycosyltransferase activity"/>
    <property type="evidence" value="ECO:0007669"/>
    <property type="project" value="UniProtKB-KW"/>
</dbReference>